<sequence length="421" mass="49580">MKLLKLVFIFIATSTICAQNNSDEKYFRHLRYNHVSPYIQLVGTHPIDKSEASSTSHYVFTYDSSGRLVQIINNHYHTERRHPLASIGVYRMSISYSDRDEIRVFYDINNKRITNDREVYKEVFSYDKDGFKYQLVFYDIENKRMESSWKVSEYRWKKHQEFIVEERFNLAGEAVNVSPYFEFGTTGILLDKNDVPKGHYNLDANFKPKANSVGVASYQDTYDAHLNHVKYSYHDEKDDLVMNQWGFAYGEKVYDSIGNQIGLNQFDVEGKEINRRNIYSNAAIVMAEVASQQDSLDIRKKSLGYLVALQKMIPELMNEVMNDSLNKVTIGYDRNLKAEYANATTREDMMRFAESWNKANTKFPFKPNNQIEILDIYDRIANVKLVSDNWVEYLHLIRLDGKWQIVNLIWQYKDVERYPKR</sequence>
<organism evidence="2 3">
    <name type="scientific">Lacinutrix iliipiscaria</name>
    <dbReference type="NCBI Taxonomy" id="1230532"/>
    <lineage>
        <taxon>Bacteria</taxon>
        <taxon>Pseudomonadati</taxon>
        <taxon>Bacteroidota</taxon>
        <taxon>Flavobacteriia</taxon>
        <taxon>Flavobacteriales</taxon>
        <taxon>Flavobacteriaceae</taxon>
        <taxon>Lacinutrix</taxon>
    </lineage>
</organism>
<evidence type="ECO:0000256" key="1">
    <source>
        <dbReference type="SAM" id="SignalP"/>
    </source>
</evidence>
<dbReference type="Gene3D" id="3.10.450.50">
    <property type="match status" value="1"/>
</dbReference>
<dbReference type="Proteomes" id="UP001597533">
    <property type="component" value="Unassembled WGS sequence"/>
</dbReference>
<keyword evidence="1" id="KW-0732">Signal</keyword>
<proteinExistence type="predicted"/>
<dbReference type="InterPro" id="IPR039437">
    <property type="entry name" value="FrzH/put_lumazine-bd"/>
</dbReference>
<feature type="chain" id="PRO_5046912963" evidence="1">
    <location>
        <begin position="19"/>
        <end position="421"/>
    </location>
</feature>
<reference evidence="3" key="1">
    <citation type="journal article" date="2019" name="Int. J. Syst. Evol. Microbiol.">
        <title>The Global Catalogue of Microorganisms (GCM) 10K type strain sequencing project: providing services to taxonomists for standard genome sequencing and annotation.</title>
        <authorList>
            <consortium name="The Broad Institute Genomics Platform"/>
            <consortium name="The Broad Institute Genome Sequencing Center for Infectious Disease"/>
            <person name="Wu L."/>
            <person name="Ma J."/>
        </authorList>
    </citation>
    <scope>NUCLEOTIDE SEQUENCE [LARGE SCALE GENOMIC DNA]</scope>
    <source>
        <strain evidence="3">KCTC 32141</strain>
    </source>
</reference>
<name>A0ABW5WH47_9FLAO</name>
<evidence type="ECO:0000313" key="2">
    <source>
        <dbReference type="EMBL" id="MFD2822058.1"/>
    </source>
</evidence>
<comment type="caution">
    <text evidence="2">The sequence shown here is derived from an EMBL/GenBank/DDBJ whole genome shotgun (WGS) entry which is preliminary data.</text>
</comment>
<dbReference type="InterPro" id="IPR032710">
    <property type="entry name" value="NTF2-like_dom_sf"/>
</dbReference>
<accession>A0ABW5WH47</accession>
<dbReference type="EMBL" id="JBHUOV010000001">
    <property type="protein sequence ID" value="MFD2822058.1"/>
    <property type="molecule type" value="Genomic_DNA"/>
</dbReference>
<gene>
    <name evidence="2" type="ORF">ACFS5M_00150</name>
</gene>
<keyword evidence="3" id="KW-1185">Reference proteome</keyword>
<feature type="signal peptide" evidence="1">
    <location>
        <begin position="1"/>
        <end position="18"/>
    </location>
</feature>
<dbReference type="Pfam" id="PF12893">
    <property type="entry name" value="Lumazine_bd_2"/>
    <property type="match status" value="1"/>
</dbReference>
<evidence type="ECO:0000313" key="3">
    <source>
        <dbReference type="Proteomes" id="UP001597533"/>
    </source>
</evidence>
<dbReference type="RefSeq" id="WP_183484063.1">
    <property type="nucleotide sequence ID" value="NZ_JBHUOV010000001.1"/>
</dbReference>
<protein>
    <submittedName>
        <fullName evidence="2">Nuclear transport factor 2 family protein</fullName>
    </submittedName>
</protein>
<dbReference type="SUPFAM" id="SSF54427">
    <property type="entry name" value="NTF2-like"/>
    <property type="match status" value="1"/>
</dbReference>